<evidence type="ECO:0000313" key="2">
    <source>
        <dbReference type="Proteomes" id="UP001596047"/>
    </source>
</evidence>
<keyword evidence="2" id="KW-1185">Reference proteome</keyword>
<protein>
    <submittedName>
        <fullName evidence="1">Uncharacterized protein</fullName>
    </submittedName>
</protein>
<organism evidence="1 2">
    <name type="scientific">Paenibacillus solisilvae</name>
    <dbReference type="NCBI Taxonomy" id="2486751"/>
    <lineage>
        <taxon>Bacteria</taxon>
        <taxon>Bacillati</taxon>
        <taxon>Bacillota</taxon>
        <taxon>Bacilli</taxon>
        <taxon>Bacillales</taxon>
        <taxon>Paenibacillaceae</taxon>
        <taxon>Paenibacillus</taxon>
    </lineage>
</organism>
<reference evidence="2" key="1">
    <citation type="journal article" date="2019" name="Int. J. Syst. Evol. Microbiol.">
        <title>The Global Catalogue of Microorganisms (GCM) 10K type strain sequencing project: providing services to taxonomists for standard genome sequencing and annotation.</title>
        <authorList>
            <consortium name="The Broad Institute Genomics Platform"/>
            <consortium name="The Broad Institute Genome Sequencing Center for Infectious Disease"/>
            <person name="Wu L."/>
            <person name="Ma J."/>
        </authorList>
    </citation>
    <scope>NUCLEOTIDE SEQUENCE [LARGE SCALE GENOMIC DNA]</scope>
    <source>
        <strain evidence="2">CGMCC 1.3240</strain>
    </source>
</reference>
<dbReference type="RefSeq" id="WP_379186714.1">
    <property type="nucleotide sequence ID" value="NZ_JBHSOW010000015.1"/>
</dbReference>
<accession>A0ABW0VUB2</accession>
<gene>
    <name evidence="1" type="ORF">ACFPYJ_03830</name>
</gene>
<sequence>MEMFRIQELSDAILVRQKGRDIARMVGFNLVDQTVITYTISELALYLISLSEKGHMTIRAIGSHKGEVKSGIEVRLFDHYRGPTRVNPLWFEKVAADLDVTCDPLRGTMITFRKWKVLPLRIDSTICAAGEE</sequence>
<dbReference type="Proteomes" id="UP001596047">
    <property type="component" value="Unassembled WGS sequence"/>
</dbReference>
<proteinExistence type="predicted"/>
<comment type="caution">
    <text evidence="1">The sequence shown here is derived from an EMBL/GenBank/DDBJ whole genome shotgun (WGS) entry which is preliminary data.</text>
</comment>
<dbReference type="EMBL" id="JBHSOW010000015">
    <property type="protein sequence ID" value="MFC5648259.1"/>
    <property type="molecule type" value="Genomic_DNA"/>
</dbReference>
<evidence type="ECO:0000313" key="1">
    <source>
        <dbReference type="EMBL" id="MFC5648259.1"/>
    </source>
</evidence>
<name>A0ABW0VUB2_9BACL</name>